<accession>A0AC61N9F8</accession>
<proteinExistence type="predicted"/>
<reference evidence="1" key="1">
    <citation type="submission" date="2021-06" db="EMBL/GenBank/DDBJ databases">
        <authorList>
            <person name="Coleman A.T."/>
            <person name="Johnson J.T."/>
            <person name="Jones B.N."/>
            <person name="Nassam F.N."/>
            <person name="Coomans R.J."/>
            <person name="Garlena R.A."/>
            <person name="Russell D.A."/>
            <person name="Jacobs-Sera D."/>
            <person name="Hatfull G.F."/>
        </authorList>
    </citation>
    <scope>NUCLEOTIDE SEQUENCE</scope>
</reference>
<evidence type="ECO:0000313" key="1">
    <source>
        <dbReference type="EMBL" id="QYC54513.1"/>
    </source>
</evidence>
<dbReference type="Proteomes" id="UP000826228">
    <property type="component" value="Segment"/>
</dbReference>
<sequence>MSELGCAGAHERRYPRPMEDEYTRRQRELSRHRSEETRAWLRLGIDLVVLALAVTLGCAVVIELAGGQHDAGTYVRAGIALSLAAIVVYRRIAHP</sequence>
<keyword evidence="2" id="KW-1185">Reference proteome</keyword>
<organism evidence="1 2">
    <name type="scientific">Gordonia phage Samman98</name>
    <dbReference type="NCBI Taxonomy" id="2862998"/>
    <lineage>
        <taxon>Viruses</taxon>
        <taxon>Duplodnaviria</taxon>
        <taxon>Heunggongvirae</taxon>
        <taxon>Uroviricota</taxon>
        <taxon>Caudoviricetes</taxon>
        <taxon>Beenievirus</taxon>
        <taxon>Beenievirus samman98</taxon>
    </lineage>
</organism>
<dbReference type="EMBL" id="MZ456039">
    <property type="protein sequence ID" value="QYC54513.1"/>
    <property type="molecule type" value="Genomic_DNA"/>
</dbReference>
<gene>
    <name evidence="1" type="primary">34</name>
    <name evidence="1" type="ORF">SEA_SAMMAN98_34</name>
</gene>
<protein>
    <submittedName>
        <fullName evidence="1">Membrane protein</fullName>
    </submittedName>
</protein>
<evidence type="ECO:0000313" key="2">
    <source>
        <dbReference type="Proteomes" id="UP000826228"/>
    </source>
</evidence>
<name>A0AC61N9F8_9CAUD</name>